<gene>
    <name evidence="8" type="primary">6PGL</name>
</gene>
<evidence type="ECO:0000256" key="1">
    <source>
        <dbReference type="ARBA" id="ARBA00000832"/>
    </source>
</evidence>
<evidence type="ECO:0000256" key="2">
    <source>
        <dbReference type="ARBA" id="ARBA00004961"/>
    </source>
</evidence>
<reference evidence="8" key="1">
    <citation type="journal article" date="2014" name="BMC Genomics">
        <title>Characterizing the developmental transcriptome of the oriental fruit fly, Bactrocera dorsalis (Diptera: Tephritidae) through comparative genomic analysis with Drosophila melanogaster utilizing modENCODE datasets.</title>
        <authorList>
            <person name="Geib S.M."/>
            <person name="Calla B."/>
            <person name="Hall B."/>
            <person name="Hou S."/>
            <person name="Manoukis N.C."/>
        </authorList>
    </citation>
    <scope>NUCLEOTIDE SEQUENCE</scope>
    <source>
        <strain evidence="8">Punador</strain>
    </source>
</reference>
<dbReference type="CDD" id="cd01400">
    <property type="entry name" value="6PGL"/>
    <property type="match status" value="1"/>
</dbReference>
<dbReference type="EC" id="3.1.1.31" evidence="4 6"/>
<name>A0A034V1A5_BACDO</name>
<dbReference type="InterPro" id="IPR005900">
    <property type="entry name" value="6-phosphogluconolactonase_DevB"/>
</dbReference>
<evidence type="ECO:0000256" key="6">
    <source>
        <dbReference type="RuleBase" id="RU365095"/>
    </source>
</evidence>
<dbReference type="Gene3D" id="3.40.50.1360">
    <property type="match status" value="1"/>
</dbReference>
<evidence type="ECO:0000313" key="8">
    <source>
        <dbReference type="EMBL" id="JAC36274.1"/>
    </source>
</evidence>
<dbReference type="KEGG" id="bdr:105228674"/>
<dbReference type="UniPathway" id="UPA00115">
    <property type="reaction ID" value="UER00409"/>
</dbReference>
<dbReference type="InterPro" id="IPR039104">
    <property type="entry name" value="6PGL"/>
</dbReference>
<proteinExistence type="inferred from homology"/>
<accession>A0A034V1A5</accession>
<dbReference type="PANTHER" id="PTHR11054:SF0">
    <property type="entry name" value="6-PHOSPHOGLUCONOLACTONASE"/>
    <property type="match status" value="1"/>
</dbReference>
<evidence type="ECO:0000256" key="5">
    <source>
        <dbReference type="ARBA" id="ARBA00022801"/>
    </source>
</evidence>
<organism evidence="8">
    <name type="scientific">Bactrocera dorsalis</name>
    <name type="common">Oriental fruit fly</name>
    <name type="synonym">Dacus dorsalis</name>
    <dbReference type="NCBI Taxonomy" id="27457"/>
    <lineage>
        <taxon>Eukaryota</taxon>
        <taxon>Metazoa</taxon>
        <taxon>Ecdysozoa</taxon>
        <taxon>Arthropoda</taxon>
        <taxon>Hexapoda</taxon>
        <taxon>Insecta</taxon>
        <taxon>Pterygota</taxon>
        <taxon>Neoptera</taxon>
        <taxon>Endopterygota</taxon>
        <taxon>Diptera</taxon>
        <taxon>Brachycera</taxon>
        <taxon>Muscomorpha</taxon>
        <taxon>Tephritoidea</taxon>
        <taxon>Tephritidae</taxon>
        <taxon>Bactrocera</taxon>
        <taxon>Bactrocera</taxon>
    </lineage>
</organism>
<dbReference type="FunFam" id="3.40.50.1360:FF:000005">
    <property type="entry name" value="6-phosphogluconolactonase"/>
    <property type="match status" value="1"/>
</dbReference>
<comment type="similarity">
    <text evidence="3 6">Belongs to the glucosamine/galactosamine-6-phosphate isomerase family. 6-phosphogluconolactonase subfamily.</text>
</comment>
<sequence length="238" mass="26291">MSKIVVANELEVIERLTTEISKCAKRAIVESGVFRVGLSGGSVLNFLSKAIPRIQTDLSKWKFFFCDERYVDETDPESTYGAYKIKLVPQTELQLHQFEPINVNLPLAECAADYEKKIRAEFGASIGSIPEFDLLLLGMGPDGHTCSLFPEHALLDEKTLLIAPIADSPKLPPQRVTMTLPLINNAKCCIFAMCGTSKAEMVKRVFVDMENLPAGKVSPKNGELLLILDAEAGKYIQK</sequence>
<dbReference type="NCBIfam" id="TIGR01198">
    <property type="entry name" value="pgl"/>
    <property type="match status" value="1"/>
</dbReference>
<comment type="catalytic activity">
    <reaction evidence="1 6">
        <text>6-phospho-D-glucono-1,5-lactone + H2O = 6-phospho-D-gluconate + H(+)</text>
        <dbReference type="Rhea" id="RHEA:12556"/>
        <dbReference type="ChEBI" id="CHEBI:15377"/>
        <dbReference type="ChEBI" id="CHEBI:15378"/>
        <dbReference type="ChEBI" id="CHEBI:57955"/>
        <dbReference type="ChEBI" id="CHEBI:58759"/>
        <dbReference type="EC" id="3.1.1.31"/>
    </reaction>
</comment>
<evidence type="ECO:0000256" key="3">
    <source>
        <dbReference type="ARBA" id="ARBA00010662"/>
    </source>
</evidence>
<dbReference type="PANTHER" id="PTHR11054">
    <property type="entry name" value="6-PHOSPHOGLUCONOLACTONASE"/>
    <property type="match status" value="1"/>
</dbReference>
<dbReference type="GeneID" id="105228674"/>
<keyword evidence="5 6" id="KW-0378">Hydrolase</keyword>
<dbReference type="SUPFAM" id="SSF100950">
    <property type="entry name" value="NagB/RpiA/CoA transferase-like"/>
    <property type="match status" value="1"/>
</dbReference>
<dbReference type="Pfam" id="PF01182">
    <property type="entry name" value="Glucosamine_iso"/>
    <property type="match status" value="1"/>
</dbReference>
<dbReference type="GO" id="GO:0006098">
    <property type="term" value="P:pentose-phosphate shunt"/>
    <property type="evidence" value="ECO:0007669"/>
    <property type="project" value="UniProtKB-UniPathway"/>
</dbReference>
<dbReference type="InterPro" id="IPR037171">
    <property type="entry name" value="NagB/RpiA_transferase-like"/>
</dbReference>
<protein>
    <recommendedName>
        <fullName evidence="4 6">6-phosphogluconolactonase</fullName>
        <shortName evidence="6">6PGL</shortName>
        <ecNumber evidence="4 6">3.1.1.31</ecNumber>
    </recommendedName>
</protein>
<dbReference type="InterPro" id="IPR006148">
    <property type="entry name" value="Glc/Gal-6P_isomerase"/>
</dbReference>
<dbReference type="OrthoDB" id="432544at2759"/>
<dbReference type="RefSeq" id="XP_011206888.2">
    <property type="nucleotide sequence ID" value="XM_011208586.3"/>
</dbReference>
<dbReference type="GO" id="GO:0005975">
    <property type="term" value="P:carbohydrate metabolic process"/>
    <property type="evidence" value="ECO:0007669"/>
    <property type="project" value="UniProtKB-UniRule"/>
</dbReference>
<comment type="function">
    <text evidence="6">Hydrolysis of 6-phosphogluconolactone to 6-phosphogluconate.</text>
</comment>
<evidence type="ECO:0000256" key="4">
    <source>
        <dbReference type="ARBA" id="ARBA00013198"/>
    </source>
</evidence>
<evidence type="ECO:0000259" key="7">
    <source>
        <dbReference type="Pfam" id="PF01182"/>
    </source>
</evidence>
<dbReference type="EMBL" id="GAKP01022678">
    <property type="protein sequence ID" value="JAC36274.1"/>
    <property type="molecule type" value="Transcribed_RNA"/>
</dbReference>
<comment type="pathway">
    <text evidence="2 6">Carbohydrate degradation; pentose phosphate pathway; D-ribulose 5-phosphate from D-glucose 6-phosphate (oxidative stage): step 2/3.</text>
</comment>
<dbReference type="AlphaFoldDB" id="A0A034V1A5"/>
<feature type="domain" description="Glucosamine/galactosamine-6-phosphate isomerase" evidence="7">
    <location>
        <begin position="10"/>
        <end position="225"/>
    </location>
</feature>
<dbReference type="GO" id="GO:0017057">
    <property type="term" value="F:6-phosphogluconolactonase activity"/>
    <property type="evidence" value="ECO:0007669"/>
    <property type="project" value="UniProtKB-UniRule"/>
</dbReference>